<keyword evidence="2" id="KW-1185">Reference proteome</keyword>
<protein>
    <submittedName>
        <fullName evidence="1">Uncharacterized protein</fullName>
    </submittedName>
</protein>
<organism evidence="1 2">
    <name type="scientific">Trifolium pratense</name>
    <name type="common">Red clover</name>
    <dbReference type="NCBI Taxonomy" id="57577"/>
    <lineage>
        <taxon>Eukaryota</taxon>
        <taxon>Viridiplantae</taxon>
        <taxon>Streptophyta</taxon>
        <taxon>Embryophyta</taxon>
        <taxon>Tracheophyta</taxon>
        <taxon>Spermatophyta</taxon>
        <taxon>Magnoliopsida</taxon>
        <taxon>eudicotyledons</taxon>
        <taxon>Gunneridae</taxon>
        <taxon>Pentapetalae</taxon>
        <taxon>rosids</taxon>
        <taxon>fabids</taxon>
        <taxon>Fabales</taxon>
        <taxon>Fabaceae</taxon>
        <taxon>Papilionoideae</taxon>
        <taxon>50 kb inversion clade</taxon>
        <taxon>NPAAA clade</taxon>
        <taxon>Hologalegina</taxon>
        <taxon>IRL clade</taxon>
        <taxon>Trifolieae</taxon>
        <taxon>Trifolium</taxon>
    </lineage>
</organism>
<dbReference type="EMBL" id="CASHSV030000001">
    <property type="protein sequence ID" value="CAJ2632100.1"/>
    <property type="molecule type" value="Genomic_DNA"/>
</dbReference>
<proteinExistence type="predicted"/>
<reference evidence="1" key="1">
    <citation type="submission" date="2023-10" db="EMBL/GenBank/DDBJ databases">
        <authorList>
            <person name="Rodriguez Cubillos JULIANA M."/>
            <person name="De Vega J."/>
        </authorList>
    </citation>
    <scope>NUCLEOTIDE SEQUENCE</scope>
</reference>
<comment type="caution">
    <text evidence="1">The sequence shown here is derived from an EMBL/GenBank/DDBJ whole genome shotgun (WGS) entry which is preliminary data.</text>
</comment>
<sequence length="582" mass="67734">MASPSRRVPTPEDIEKYRNKFHTVIDPKLETISIPDDFYNKWKTTFDKHQFGWIRGPNYKMVAVLYEKTKTGMILTNTSSVSRYFGFVNPTRVSFSYVPEENKLWMRILPDNRSSSKRVPTAADIEKYRHKFVTVIDPNLATISIPDDFYNKWKTTFDKHQFGWIRGPNYKKVAVLYEKTKTGMILTNTSSVSRCFGFVKTTRVSFSYVPEENKLWMRILPDNRSSSKRVPTASDIEKYRNKFDTVIDPTLETISIPDEFYKKWKTSFDKHKFGWIRGPNYRNVQVFYKQTNSGMVLTDSSFLSECFGFVRPTRVTLSYVPAENKLWMRILGANIVPEININGTTIQQPNTANANPSNLSVHHEELSMDINTNMPPTDEINHTSGIHPNMNLSNKEGMLSSKRKRLNEGHVIHETCDQAYLRRSIRLMDAEKKMKIQNLTNAQPKLSSKRNKNPKNNRPLTKAFIGRIRIKKTEFGFEWTRVVTEAMARKYGTKVLHIPNEISRIVLKPIFSNILIEIQMNGVTLTTFPSKVMTAKRYQFERYVSREWARFIKRSNIEPGDKLMFKIQEPPSKLIIELIKAK</sequence>
<dbReference type="Proteomes" id="UP001177021">
    <property type="component" value="Unassembled WGS sequence"/>
</dbReference>
<name>A0ACB0IJG9_TRIPR</name>
<evidence type="ECO:0000313" key="1">
    <source>
        <dbReference type="EMBL" id="CAJ2632100.1"/>
    </source>
</evidence>
<accession>A0ACB0IJG9</accession>
<gene>
    <name evidence="1" type="ORF">MILVUS5_LOCUS3471</name>
</gene>
<evidence type="ECO:0000313" key="2">
    <source>
        <dbReference type="Proteomes" id="UP001177021"/>
    </source>
</evidence>